<proteinExistence type="predicted"/>
<dbReference type="InterPro" id="IPR050574">
    <property type="entry name" value="HPF/YfiA_ribosome-assoc"/>
</dbReference>
<name>M8BPN2_AEGTA</name>
<feature type="compositionally biased region" description="Basic residues" evidence="2">
    <location>
        <begin position="1"/>
        <end position="11"/>
    </location>
</feature>
<dbReference type="InterPro" id="IPR038416">
    <property type="entry name" value="Ribosom_S30AE_C_sf"/>
</dbReference>
<evidence type="ECO:0000259" key="3">
    <source>
        <dbReference type="Pfam" id="PF16321"/>
    </source>
</evidence>
<sequence>MTSCAPRRRRTPPTPPLTPPPPSSSASSARLRRRRPTCDTSRAPRSGSPPAVVRTKVFEMAPLTVDEALEQLENVDHDFYAFRNEQTGEVNIVYKRKEEGFGLIIPKQDGHVDKATVNAKEHPVAG</sequence>
<dbReference type="Pfam" id="PF16321">
    <property type="entry name" value="Ribosom_S30AE_C"/>
    <property type="match status" value="1"/>
</dbReference>
<dbReference type="PANTHER" id="PTHR33231:SF1">
    <property type="entry name" value="30S RIBOSOMAL PROTEIN"/>
    <property type="match status" value="1"/>
</dbReference>
<protein>
    <recommendedName>
        <fullName evidence="3">Sigma 54 modulation/S30EA ribosomal protein C-terminal domain-containing protein</fullName>
    </recommendedName>
</protein>
<dbReference type="FunFam" id="3.30.505.50:FF:000003">
    <property type="entry name" value="ribosome-binding factor PSRP1, chloroplastic"/>
    <property type="match status" value="1"/>
</dbReference>
<dbReference type="GO" id="GO:0043024">
    <property type="term" value="F:ribosomal small subunit binding"/>
    <property type="evidence" value="ECO:0007669"/>
    <property type="project" value="TreeGrafter"/>
</dbReference>
<dbReference type="EnsemblPlants" id="EMT08729">
    <property type="protein sequence ID" value="EMT08729"/>
    <property type="gene ID" value="F775_20542"/>
</dbReference>
<feature type="compositionally biased region" description="Pro residues" evidence="2">
    <location>
        <begin position="12"/>
        <end position="23"/>
    </location>
</feature>
<evidence type="ECO:0000313" key="4">
    <source>
        <dbReference type="EnsemblPlants" id="EMT08729"/>
    </source>
</evidence>
<dbReference type="InterPro" id="IPR032528">
    <property type="entry name" value="Ribosom_S30AE_C"/>
</dbReference>
<accession>M8BPN2</accession>
<dbReference type="AlphaFoldDB" id="M8BPN2"/>
<feature type="domain" description="Sigma 54 modulation/S30EA ribosomal protein C-terminal" evidence="3">
    <location>
        <begin position="49"/>
        <end position="103"/>
    </location>
</feature>
<evidence type="ECO:0000256" key="2">
    <source>
        <dbReference type="SAM" id="MobiDB-lite"/>
    </source>
</evidence>
<organism evidence="4">
    <name type="scientific">Aegilops tauschii</name>
    <name type="common">Tausch's goatgrass</name>
    <name type="synonym">Aegilops squarrosa</name>
    <dbReference type="NCBI Taxonomy" id="37682"/>
    <lineage>
        <taxon>Eukaryota</taxon>
        <taxon>Viridiplantae</taxon>
        <taxon>Streptophyta</taxon>
        <taxon>Embryophyta</taxon>
        <taxon>Tracheophyta</taxon>
        <taxon>Spermatophyta</taxon>
        <taxon>Magnoliopsida</taxon>
        <taxon>Liliopsida</taxon>
        <taxon>Poales</taxon>
        <taxon>Poaceae</taxon>
        <taxon>BOP clade</taxon>
        <taxon>Pooideae</taxon>
        <taxon>Triticodae</taxon>
        <taxon>Triticeae</taxon>
        <taxon>Triticinae</taxon>
        <taxon>Aegilops</taxon>
    </lineage>
</organism>
<dbReference type="GO" id="GO:0022627">
    <property type="term" value="C:cytosolic small ribosomal subunit"/>
    <property type="evidence" value="ECO:0007669"/>
    <property type="project" value="TreeGrafter"/>
</dbReference>
<dbReference type="Gene3D" id="3.30.505.50">
    <property type="entry name" value="Sigma 54 modulation/S30EA ribosomal protein, C-terminal domain"/>
    <property type="match status" value="1"/>
</dbReference>
<dbReference type="PANTHER" id="PTHR33231">
    <property type="entry name" value="30S RIBOSOMAL PROTEIN"/>
    <property type="match status" value="1"/>
</dbReference>
<evidence type="ECO:0000256" key="1">
    <source>
        <dbReference type="ARBA" id="ARBA00022845"/>
    </source>
</evidence>
<feature type="region of interest" description="Disordered" evidence="2">
    <location>
        <begin position="1"/>
        <end position="53"/>
    </location>
</feature>
<reference evidence="4" key="1">
    <citation type="submission" date="2015-06" db="UniProtKB">
        <authorList>
            <consortium name="EnsemblPlants"/>
        </authorList>
    </citation>
    <scope>IDENTIFICATION</scope>
</reference>
<dbReference type="GO" id="GO:0045900">
    <property type="term" value="P:negative regulation of translational elongation"/>
    <property type="evidence" value="ECO:0007669"/>
    <property type="project" value="TreeGrafter"/>
</dbReference>
<keyword evidence="1" id="KW-0810">Translation regulation</keyword>